<dbReference type="PANTHER" id="PTHR42812">
    <property type="entry name" value="BETA-XYLOSIDASE"/>
    <property type="match status" value="1"/>
</dbReference>
<evidence type="ECO:0000256" key="5">
    <source>
        <dbReference type="RuleBase" id="RU361187"/>
    </source>
</evidence>
<reference evidence="6 7" key="1">
    <citation type="submission" date="2021-01" db="EMBL/GenBank/DDBJ databases">
        <title>Cercospora kikuchii MAFF 305040 whole genome shotgun sequence.</title>
        <authorList>
            <person name="Kashiwa T."/>
            <person name="Suzuki T."/>
        </authorList>
    </citation>
    <scope>NUCLEOTIDE SEQUENCE [LARGE SCALE GENOMIC DNA]</scope>
    <source>
        <strain evidence="6 7">MAFF 305040</strain>
    </source>
</reference>
<dbReference type="InterPro" id="IPR051795">
    <property type="entry name" value="Glycosyl_Hydrlase_43"/>
</dbReference>
<dbReference type="Proteomes" id="UP000825890">
    <property type="component" value="Unassembled WGS sequence"/>
</dbReference>
<dbReference type="EMBL" id="BOLY01000003">
    <property type="protein sequence ID" value="GIZ41671.1"/>
    <property type="molecule type" value="Genomic_DNA"/>
</dbReference>
<dbReference type="GeneID" id="68290545"/>
<feature type="site" description="Important for catalytic activity, responsible for pKa modulation of the active site Glu and correct orientation of both the proton donor and substrate" evidence="4">
    <location>
        <position position="131"/>
    </location>
</feature>
<name>A0A9P3FBV4_9PEZI</name>
<evidence type="ECO:0000313" key="6">
    <source>
        <dbReference type="EMBL" id="GIZ41671.1"/>
    </source>
</evidence>
<dbReference type="GO" id="GO:0004553">
    <property type="term" value="F:hydrolase activity, hydrolyzing O-glycosyl compounds"/>
    <property type="evidence" value="ECO:0007669"/>
    <property type="project" value="InterPro"/>
</dbReference>
<dbReference type="InterPro" id="IPR006710">
    <property type="entry name" value="Glyco_hydro_43"/>
</dbReference>
<dbReference type="CDD" id="cd08999">
    <property type="entry name" value="GH43_ABN-like"/>
    <property type="match status" value="1"/>
</dbReference>
<dbReference type="GO" id="GO:0005975">
    <property type="term" value="P:carbohydrate metabolic process"/>
    <property type="evidence" value="ECO:0007669"/>
    <property type="project" value="InterPro"/>
</dbReference>
<organism evidence="6 7">
    <name type="scientific">Cercospora kikuchii</name>
    <dbReference type="NCBI Taxonomy" id="84275"/>
    <lineage>
        <taxon>Eukaryota</taxon>
        <taxon>Fungi</taxon>
        <taxon>Dikarya</taxon>
        <taxon>Ascomycota</taxon>
        <taxon>Pezizomycotina</taxon>
        <taxon>Dothideomycetes</taxon>
        <taxon>Dothideomycetidae</taxon>
        <taxon>Mycosphaerellales</taxon>
        <taxon>Mycosphaerellaceae</taxon>
        <taxon>Cercospora</taxon>
    </lineage>
</organism>
<evidence type="ECO:0000256" key="1">
    <source>
        <dbReference type="ARBA" id="ARBA00009865"/>
    </source>
</evidence>
<proteinExistence type="inferred from homology"/>
<keyword evidence="2 5" id="KW-0378">Hydrolase</keyword>
<evidence type="ECO:0000256" key="2">
    <source>
        <dbReference type="ARBA" id="ARBA00022801"/>
    </source>
</evidence>
<dbReference type="AlphaFoldDB" id="A0A9P3FBV4"/>
<keyword evidence="7" id="KW-1185">Reference proteome</keyword>
<evidence type="ECO:0000256" key="3">
    <source>
        <dbReference type="ARBA" id="ARBA00023295"/>
    </source>
</evidence>
<dbReference type="Pfam" id="PF04616">
    <property type="entry name" value="Glyco_hydro_43"/>
    <property type="match status" value="1"/>
</dbReference>
<dbReference type="Gene3D" id="2.115.10.20">
    <property type="entry name" value="Glycosyl hydrolase domain, family 43"/>
    <property type="match status" value="1"/>
</dbReference>
<dbReference type="RefSeq" id="XP_044656158.1">
    <property type="nucleotide sequence ID" value="XM_044800223.1"/>
</dbReference>
<dbReference type="SUPFAM" id="SSF75005">
    <property type="entry name" value="Arabinanase/levansucrase/invertase"/>
    <property type="match status" value="1"/>
</dbReference>
<accession>A0A9P3FBV4</accession>
<gene>
    <name evidence="6" type="ORF">CKM354_000497000</name>
</gene>
<comment type="caution">
    <text evidence="6">The sequence shown here is derived from an EMBL/GenBank/DDBJ whole genome shotgun (WGS) entry which is preliminary data.</text>
</comment>
<dbReference type="PANTHER" id="PTHR42812:SF5">
    <property type="entry name" value="ENDO-ARABINASE"/>
    <property type="match status" value="1"/>
</dbReference>
<keyword evidence="3 5" id="KW-0326">Glycosidase</keyword>
<evidence type="ECO:0000256" key="4">
    <source>
        <dbReference type="PIRSR" id="PIRSR606710-2"/>
    </source>
</evidence>
<comment type="similarity">
    <text evidence="1 5">Belongs to the glycosyl hydrolase 43 family.</text>
</comment>
<protein>
    <recommendedName>
        <fullName evidence="8">Glycoside hydrolase family 43 protein</fullName>
    </recommendedName>
</protein>
<dbReference type="InterPro" id="IPR023296">
    <property type="entry name" value="Glyco_hydro_beta-prop_sf"/>
</dbReference>
<evidence type="ECO:0000313" key="7">
    <source>
        <dbReference type="Proteomes" id="UP000825890"/>
    </source>
</evidence>
<dbReference type="OrthoDB" id="3879658at2759"/>
<evidence type="ECO:0008006" key="8">
    <source>
        <dbReference type="Google" id="ProtNLM"/>
    </source>
</evidence>
<sequence length="303" mass="33602">MNGINFPDPDSKAVIRTSSGWHLFSTNAKVDDKWINVQRASTTDWKTFSFHRGVDALPNLPSWVDRDPRVWAPDVVRLDDGTFLLYYTAAWKTRPNIHCLSYATAKKITDPFVDNTTEPWICPYSEGGAIDIAGYTDEQFTNRRYIVYKIDGNALGHGGACGNTVPPIVPTPVMLQEVSRTDGHTLIGSPIPIMTNIPSDGPYIEAPVLTYFNGKYTLFFSTNCYRGDKYDVQYATATDIRGPYERQGQLLRSNGPFELQAPGGMDVAINGDHVVWHAKHGVRPAYAGILGVRGDGKLEVKLS</sequence>